<evidence type="ECO:0000313" key="3">
    <source>
        <dbReference type="Proteomes" id="UP001412239"/>
    </source>
</evidence>
<dbReference type="Proteomes" id="UP001412239">
    <property type="component" value="Unassembled WGS sequence"/>
</dbReference>
<proteinExistence type="predicted"/>
<name>A0A292Q2T0_9PEZI</name>
<dbReference type="EMBL" id="LN890979">
    <property type="protein sequence ID" value="CUS12967.1"/>
    <property type="molecule type" value="Genomic_DNA"/>
</dbReference>
<evidence type="ECO:0000313" key="2">
    <source>
        <dbReference type="EMBL" id="CUS12967.1"/>
    </source>
</evidence>
<accession>A0A292Q2T0</accession>
<protein>
    <submittedName>
        <fullName evidence="2">Uncharacterized protein</fullName>
    </submittedName>
</protein>
<feature type="region of interest" description="Disordered" evidence="1">
    <location>
        <begin position="99"/>
        <end position="150"/>
    </location>
</feature>
<feature type="compositionally biased region" description="Polar residues" evidence="1">
    <location>
        <begin position="140"/>
        <end position="150"/>
    </location>
</feature>
<evidence type="ECO:0000256" key="1">
    <source>
        <dbReference type="SAM" id="MobiDB-lite"/>
    </source>
</evidence>
<feature type="compositionally biased region" description="Low complexity" evidence="1">
    <location>
        <begin position="114"/>
        <end position="124"/>
    </location>
</feature>
<feature type="non-terminal residue" evidence="2">
    <location>
        <position position="150"/>
    </location>
</feature>
<keyword evidence="3" id="KW-1185">Reference proteome</keyword>
<reference evidence="2" key="1">
    <citation type="submission" date="2015-10" db="EMBL/GenBank/DDBJ databases">
        <authorList>
            <person name="Regsiter A."/>
            <person name="william w."/>
        </authorList>
    </citation>
    <scope>NUCLEOTIDE SEQUENCE</scope>
    <source>
        <strain evidence="2">Montdore</strain>
    </source>
</reference>
<gene>
    <name evidence="2" type="ORF">GSTUAT00002882001</name>
</gene>
<dbReference type="AlphaFoldDB" id="A0A292Q2T0"/>
<organism evidence="2 3">
    <name type="scientific">Tuber aestivum</name>
    <name type="common">summer truffle</name>
    <dbReference type="NCBI Taxonomy" id="59557"/>
    <lineage>
        <taxon>Eukaryota</taxon>
        <taxon>Fungi</taxon>
        <taxon>Dikarya</taxon>
        <taxon>Ascomycota</taxon>
        <taxon>Pezizomycotina</taxon>
        <taxon>Pezizomycetes</taxon>
        <taxon>Pezizales</taxon>
        <taxon>Tuberaceae</taxon>
        <taxon>Tuber</taxon>
    </lineage>
</organism>
<sequence length="150" mass="17041">MARILGHPISSVGETNVCVLDVEPTTCGSERCDTLAPSYREHLSRMLLARYLTNKPNNLTTPKKNPHRTLRFILTPSYTHLNGQTEKRLRRVRRVIVPQGEYPTIPKLQHLKQTSSTRSRSAPSSIPPPGKPIPHRHQGYKNQMQNSRTT</sequence>